<dbReference type="SUPFAM" id="SSF56112">
    <property type="entry name" value="Protein kinase-like (PK-like)"/>
    <property type="match status" value="1"/>
</dbReference>
<dbReference type="SUPFAM" id="SSF47954">
    <property type="entry name" value="Cyclin-like"/>
    <property type="match status" value="1"/>
</dbReference>
<keyword evidence="5" id="KW-0418">Kinase</keyword>
<evidence type="ECO:0000256" key="3">
    <source>
        <dbReference type="PROSITE-ProRule" id="PRU10141"/>
    </source>
</evidence>
<keyword evidence="2 3" id="KW-0067">ATP-binding</keyword>
<keyword evidence="1 3" id="KW-0547">Nucleotide-binding</keyword>
<protein>
    <submittedName>
        <fullName evidence="5">Serine/threonine kinase</fullName>
    </submittedName>
</protein>
<dbReference type="EMBL" id="MG779373">
    <property type="protein sequence ID" value="AUV58769.1"/>
    <property type="molecule type" value="Genomic_DNA"/>
</dbReference>
<dbReference type="GO" id="GO:0004672">
    <property type="term" value="F:protein kinase activity"/>
    <property type="evidence" value="ECO:0007669"/>
    <property type="project" value="InterPro"/>
</dbReference>
<dbReference type="Gene3D" id="1.10.510.10">
    <property type="entry name" value="Transferase(Phosphotransferase) domain 1"/>
    <property type="match status" value="1"/>
</dbReference>
<evidence type="ECO:0000256" key="2">
    <source>
        <dbReference type="ARBA" id="ARBA00022840"/>
    </source>
</evidence>
<dbReference type="InterPro" id="IPR017441">
    <property type="entry name" value="Protein_kinase_ATP_BS"/>
</dbReference>
<evidence type="ECO:0000256" key="1">
    <source>
        <dbReference type="ARBA" id="ARBA00022741"/>
    </source>
</evidence>
<dbReference type="Gene3D" id="3.30.200.20">
    <property type="entry name" value="Phosphorylase Kinase, domain 1"/>
    <property type="match status" value="1"/>
</dbReference>
<name>A0A2K9V987_9VIRU</name>
<dbReference type="Gene3D" id="1.10.472.10">
    <property type="entry name" value="Cyclin-like"/>
    <property type="match status" value="2"/>
</dbReference>
<accession>A0A2K9V987</accession>
<reference evidence="5" key="1">
    <citation type="submission" date="2018-01" db="EMBL/GenBank/DDBJ databases">
        <title>Draft genome sequence of Bandra megavirus.</title>
        <authorList>
            <person name="Chatterjee A."/>
            <person name="Yadav R."/>
            <person name="Kondabagil K."/>
        </authorList>
    </citation>
    <scope>NUCLEOTIDE SEQUENCE</scope>
    <source>
        <strain evidence="5">KK-1</strain>
    </source>
</reference>
<dbReference type="Pfam" id="PF00134">
    <property type="entry name" value="Cyclin_N"/>
    <property type="match status" value="1"/>
</dbReference>
<evidence type="ECO:0000313" key="5">
    <source>
        <dbReference type="EMBL" id="AUV58769.1"/>
    </source>
</evidence>
<dbReference type="InterPro" id="IPR006671">
    <property type="entry name" value="Cyclin_N"/>
</dbReference>
<dbReference type="InterPro" id="IPR013763">
    <property type="entry name" value="Cyclin-like_dom"/>
</dbReference>
<dbReference type="PROSITE" id="PS00107">
    <property type="entry name" value="PROTEIN_KINASE_ATP"/>
    <property type="match status" value="1"/>
</dbReference>
<sequence length="532" mass="61547">MPKPLTQNRRIILVNWLIGICQSNKIKHETLHLGIFIMNKYLRKIKYQISKSNIQAIGIISVNIATKISEIKCIELDKICILCDGIYSIQELKFIEREIVETLDYELSYDSIWASIKVLCQNGKINKNEYLITYYLSNIILLSPFYGLINSEELANSIIQLAHLLCNEGSINISNNICMLYIYKCYKMEIMSKLTVEIKQLFCDLGIYEYVMEKFNDIDCPKKSFKNSLLIPPENKLCELNIFNPNDIHNRKLIKQLGQGTYGKVELSSINNKNVALKIISDFEYDKIGIGPLLLCEINNLQKLNHNNINQLLGLYYDYHGKNLYLALELMEKTLLHHVIFDGILEESKVSYILQLLSGLEYLHSQNIMHRDLSPSNILLSGNRLVISDFGMSRYFPNKKLIADFSKSIYSPLYRPIEVYLKKIPYNQKSDVWACGCIIGFILIGQHIFQGRTETDILLNMSQALTNSLVHIGFTEIKKRYPQYYDIILKMLAIKPDDRITISEALILFNNIFIIQQKTNNLCDQKIEIMNI</sequence>
<dbReference type="Pfam" id="PF00069">
    <property type="entry name" value="Pkinase"/>
    <property type="match status" value="1"/>
</dbReference>
<dbReference type="GO" id="GO:0005524">
    <property type="term" value="F:ATP binding"/>
    <property type="evidence" value="ECO:0007669"/>
    <property type="project" value="UniProtKB-UniRule"/>
</dbReference>
<dbReference type="PANTHER" id="PTHR24055">
    <property type="entry name" value="MITOGEN-ACTIVATED PROTEIN KINASE"/>
    <property type="match status" value="1"/>
</dbReference>
<organism evidence="5">
    <name type="scientific">Bandra megavirus</name>
    <dbReference type="NCBI Taxonomy" id="2071566"/>
    <lineage>
        <taxon>Viruses</taxon>
        <taxon>Varidnaviria</taxon>
        <taxon>Bamfordvirae</taxon>
        <taxon>Nucleocytoviricota</taxon>
        <taxon>Megaviricetes</taxon>
        <taxon>Imitervirales</taxon>
        <taxon>Mimiviridae</taxon>
        <taxon>Megamimivirinae</taxon>
        <taxon>Megavirus</taxon>
    </lineage>
</organism>
<dbReference type="PROSITE" id="PS00109">
    <property type="entry name" value="PROTEIN_KINASE_TYR"/>
    <property type="match status" value="1"/>
</dbReference>
<dbReference type="SMART" id="SM00385">
    <property type="entry name" value="CYCLIN"/>
    <property type="match status" value="1"/>
</dbReference>
<keyword evidence="5" id="KW-0808">Transferase</keyword>
<proteinExistence type="predicted"/>
<feature type="binding site" evidence="3">
    <location>
        <position position="278"/>
    </location>
    <ligand>
        <name>ATP</name>
        <dbReference type="ChEBI" id="CHEBI:30616"/>
    </ligand>
</feature>
<dbReference type="InterPro" id="IPR036915">
    <property type="entry name" value="Cyclin-like_sf"/>
</dbReference>
<dbReference type="InterPro" id="IPR000719">
    <property type="entry name" value="Prot_kinase_dom"/>
</dbReference>
<evidence type="ECO:0000259" key="4">
    <source>
        <dbReference type="PROSITE" id="PS50011"/>
    </source>
</evidence>
<dbReference type="InterPro" id="IPR011009">
    <property type="entry name" value="Kinase-like_dom_sf"/>
</dbReference>
<feature type="domain" description="Protein kinase" evidence="4">
    <location>
        <begin position="251"/>
        <end position="514"/>
    </location>
</feature>
<dbReference type="InterPro" id="IPR008266">
    <property type="entry name" value="Tyr_kinase_AS"/>
</dbReference>
<dbReference type="PROSITE" id="PS50011">
    <property type="entry name" value="PROTEIN_KINASE_DOM"/>
    <property type="match status" value="1"/>
</dbReference>
<dbReference type="InterPro" id="IPR050117">
    <property type="entry name" value="MAPK"/>
</dbReference>